<feature type="region of interest" description="Disordered" evidence="1">
    <location>
        <begin position="98"/>
        <end position="132"/>
    </location>
</feature>
<feature type="compositionally biased region" description="Basic and acidic residues" evidence="1">
    <location>
        <begin position="12"/>
        <end position="45"/>
    </location>
</feature>
<dbReference type="GeneTree" id="ENSGT00660000097262"/>
<feature type="region of interest" description="Disordered" evidence="1">
    <location>
        <begin position="1"/>
        <end position="45"/>
    </location>
</feature>
<sequence>MMGNSESNCCDLLKDGGETKKCGNKESYRDSKAEDTNSNNRVEEKLSVDVDNQEAFLQNEHSKIILDDTHTLASTTVGSNVDGGSYMDKREALEQIIQNETPQTPQSKPSKPKGFDPRSPSSSITRTPIAMGKITEQAGILDPRSPSIGVDRTPIVIKEKVDECLSDPRSPTAGVERTPIIIQSLEDAPIVNGSKDLHDPRSPTTEVYRTPMRVSYNNAGNLRRTVLLTNTLMSSPNTRPVEKNDTAEETDQHVPAITLE</sequence>
<reference evidence="2" key="3">
    <citation type="submission" date="2025-08" db="UniProtKB">
        <authorList>
            <consortium name="Ensembl"/>
        </authorList>
    </citation>
    <scope>IDENTIFICATION</scope>
</reference>
<reference evidence="3" key="1">
    <citation type="journal article" date="2002" name="Science">
        <title>The draft genome of Ciona intestinalis: insights into chordate and vertebrate origins.</title>
        <authorList>
            <person name="Dehal P."/>
            <person name="Satou Y."/>
            <person name="Campbell R.K."/>
            <person name="Chapman J."/>
            <person name="Degnan B."/>
            <person name="De Tomaso A."/>
            <person name="Davidson B."/>
            <person name="Di Gregorio A."/>
            <person name="Gelpke M."/>
            <person name="Goodstein D.M."/>
            <person name="Harafuji N."/>
            <person name="Hastings K.E."/>
            <person name="Ho I."/>
            <person name="Hotta K."/>
            <person name="Huang W."/>
            <person name="Kawashima T."/>
            <person name="Lemaire P."/>
            <person name="Martinez D."/>
            <person name="Meinertzhagen I.A."/>
            <person name="Necula S."/>
            <person name="Nonaka M."/>
            <person name="Putnam N."/>
            <person name="Rash S."/>
            <person name="Saiga H."/>
            <person name="Satake M."/>
            <person name="Terry A."/>
            <person name="Yamada L."/>
            <person name="Wang H.G."/>
            <person name="Awazu S."/>
            <person name="Azumi K."/>
            <person name="Boore J."/>
            <person name="Branno M."/>
            <person name="Chin-Bow S."/>
            <person name="DeSantis R."/>
            <person name="Doyle S."/>
            <person name="Francino P."/>
            <person name="Keys D.N."/>
            <person name="Haga S."/>
            <person name="Hayashi H."/>
            <person name="Hino K."/>
            <person name="Imai K.S."/>
            <person name="Inaba K."/>
            <person name="Kano S."/>
            <person name="Kobayashi K."/>
            <person name="Kobayashi M."/>
            <person name="Lee B.I."/>
            <person name="Makabe K.W."/>
            <person name="Manohar C."/>
            <person name="Matassi G."/>
            <person name="Medina M."/>
            <person name="Mochizuki Y."/>
            <person name="Mount S."/>
            <person name="Morishita T."/>
            <person name="Miura S."/>
            <person name="Nakayama A."/>
            <person name="Nishizaka S."/>
            <person name="Nomoto H."/>
            <person name="Ohta F."/>
            <person name="Oishi K."/>
            <person name="Rigoutsos I."/>
            <person name="Sano M."/>
            <person name="Sasaki A."/>
            <person name="Sasakura Y."/>
            <person name="Shoguchi E."/>
            <person name="Shin-i T."/>
            <person name="Spagnuolo A."/>
            <person name="Stainier D."/>
            <person name="Suzuki M.M."/>
            <person name="Tassy O."/>
            <person name="Takatori N."/>
            <person name="Tokuoka M."/>
            <person name="Yagi K."/>
            <person name="Yoshizaki F."/>
            <person name="Wada S."/>
            <person name="Zhang C."/>
            <person name="Hyatt P.D."/>
            <person name="Larimer F."/>
            <person name="Detter C."/>
            <person name="Doggett N."/>
            <person name="Glavina T."/>
            <person name="Hawkins T."/>
            <person name="Richardson P."/>
            <person name="Lucas S."/>
            <person name="Kohara Y."/>
            <person name="Levine M."/>
            <person name="Satoh N."/>
            <person name="Rokhsar D.S."/>
        </authorList>
    </citation>
    <scope>NUCLEOTIDE SEQUENCE [LARGE SCALE GENOMIC DNA]</scope>
</reference>
<proteinExistence type="predicted"/>
<dbReference type="Ensembl" id="ENSCINT00000034328.1">
    <property type="protein sequence ID" value="ENSCINP00000030919.1"/>
    <property type="gene ID" value="ENSCING00000023344.1"/>
</dbReference>
<evidence type="ECO:0000313" key="3">
    <source>
        <dbReference type="Proteomes" id="UP000008144"/>
    </source>
</evidence>
<feature type="compositionally biased region" description="Basic and acidic residues" evidence="1">
    <location>
        <begin position="240"/>
        <end position="252"/>
    </location>
</feature>
<feature type="region of interest" description="Disordered" evidence="1">
    <location>
        <begin position="234"/>
        <end position="260"/>
    </location>
</feature>
<reference evidence="2" key="4">
    <citation type="submission" date="2025-09" db="UniProtKB">
        <authorList>
            <consortium name="Ensembl"/>
        </authorList>
    </citation>
    <scope>IDENTIFICATION</scope>
</reference>
<accession>H2XMN6</accession>
<feature type="compositionally biased region" description="Low complexity" evidence="1">
    <location>
        <begin position="117"/>
        <end position="129"/>
    </location>
</feature>
<evidence type="ECO:0000313" key="2">
    <source>
        <dbReference type="Ensembl" id="ENSCINP00000030919.1"/>
    </source>
</evidence>
<name>H2XMN6_CIOIN</name>
<dbReference type="AlphaFoldDB" id="H2XMN6"/>
<dbReference type="PANTHER" id="PTHR34756">
    <property type="entry name" value="CELL DIVISION CYCLE-ASSOCIATED PROTEIN 3"/>
    <property type="match status" value="1"/>
</dbReference>
<protein>
    <submittedName>
        <fullName evidence="2">Uncharacterized protein</fullName>
    </submittedName>
</protein>
<dbReference type="InterPro" id="IPR038832">
    <property type="entry name" value="CDCA3"/>
</dbReference>
<dbReference type="Proteomes" id="UP000008144">
    <property type="component" value="Chromosome 11"/>
</dbReference>
<organism evidence="2 3">
    <name type="scientific">Ciona intestinalis</name>
    <name type="common">Transparent sea squirt</name>
    <name type="synonym">Ascidia intestinalis</name>
    <dbReference type="NCBI Taxonomy" id="7719"/>
    <lineage>
        <taxon>Eukaryota</taxon>
        <taxon>Metazoa</taxon>
        <taxon>Chordata</taxon>
        <taxon>Tunicata</taxon>
        <taxon>Ascidiacea</taxon>
        <taxon>Phlebobranchia</taxon>
        <taxon>Cionidae</taxon>
        <taxon>Ciona</taxon>
    </lineage>
</organism>
<dbReference type="HOGENOM" id="CLU_1071687_0_0_1"/>
<dbReference type="PANTHER" id="PTHR34756:SF1">
    <property type="entry name" value="CELL DIVISION CYCLE-ASSOCIATED PROTEIN 3"/>
    <property type="match status" value="1"/>
</dbReference>
<dbReference type="InParanoid" id="H2XMN6"/>
<reference evidence="2" key="2">
    <citation type="journal article" date="2008" name="Genome Biol.">
        <title>Improved genome assembly and evidence-based global gene model set for the chordate Ciona intestinalis: new insight into intron and operon populations.</title>
        <authorList>
            <person name="Satou Y."/>
            <person name="Mineta K."/>
            <person name="Ogasawara M."/>
            <person name="Sasakura Y."/>
            <person name="Shoguchi E."/>
            <person name="Ueno K."/>
            <person name="Yamada L."/>
            <person name="Matsumoto J."/>
            <person name="Wasserscheid J."/>
            <person name="Dewar K."/>
            <person name="Wiley G.B."/>
            <person name="Macmil S.L."/>
            <person name="Roe B.A."/>
            <person name="Zeller R.W."/>
            <person name="Hastings K.E."/>
            <person name="Lemaire P."/>
            <person name="Lindquist E."/>
            <person name="Endo T."/>
            <person name="Hotta K."/>
            <person name="Inaba K."/>
        </authorList>
    </citation>
    <scope>NUCLEOTIDE SEQUENCE [LARGE SCALE GENOMIC DNA]</scope>
    <source>
        <strain evidence="2">wild type</strain>
    </source>
</reference>
<dbReference type="EMBL" id="EAAA01000786">
    <property type="status" value="NOT_ANNOTATED_CDS"/>
    <property type="molecule type" value="Genomic_DNA"/>
</dbReference>
<keyword evidence="3" id="KW-1185">Reference proteome</keyword>
<evidence type="ECO:0000256" key="1">
    <source>
        <dbReference type="SAM" id="MobiDB-lite"/>
    </source>
</evidence>